<feature type="transmembrane region" description="Helical" evidence="8">
    <location>
        <begin position="230"/>
        <end position="252"/>
    </location>
</feature>
<feature type="transmembrane region" description="Helical" evidence="8">
    <location>
        <begin position="20"/>
        <end position="40"/>
    </location>
</feature>
<evidence type="ECO:0000259" key="9">
    <source>
        <dbReference type="PROSITE" id="PS51012"/>
    </source>
</evidence>
<keyword evidence="7 8" id="KW-0472">Membrane</keyword>
<dbReference type="PROSITE" id="PS51012">
    <property type="entry name" value="ABC_TM2"/>
    <property type="match status" value="1"/>
</dbReference>
<dbReference type="RefSeq" id="WP_008237193.1">
    <property type="nucleotide sequence ID" value="NZ_AJJU01000002.1"/>
</dbReference>
<feature type="transmembrane region" description="Helical" evidence="8">
    <location>
        <begin position="321"/>
        <end position="343"/>
    </location>
</feature>
<evidence type="ECO:0000256" key="1">
    <source>
        <dbReference type="ARBA" id="ARBA00004651"/>
    </source>
</evidence>
<protein>
    <recommendedName>
        <fullName evidence="8">Transport permease protein</fullName>
    </recommendedName>
</protein>
<dbReference type="PANTHER" id="PTHR30294">
    <property type="entry name" value="MEMBRANE COMPONENT OF ABC TRANSPORTER YHHJ-RELATED"/>
    <property type="match status" value="1"/>
</dbReference>
<feature type="transmembrane region" description="Helical" evidence="8">
    <location>
        <begin position="183"/>
        <end position="210"/>
    </location>
</feature>
<dbReference type="PATRIC" id="fig|946077.3.peg.580"/>
<keyword evidence="3 8" id="KW-0813">Transport</keyword>
<feature type="transmembrane region" description="Helical" evidence="8">
    <location>
        <begin position="355"/>
        <end position="374"/>
    </location>
</feature>
<dbReference type="PRINTS" id="PR00164">
    <property type="entry name" value="ABC2TRNSPORT"/>
</dbReference>
<dbReference type="Proteomes" id="UP000005938">
    <property type="component" value="Unassembled WGS sequence"/>
</dbReference>
<reference evidence="10 11" key="1">
    <citation type="journal article" date="2012" name="J. Bacteriol.">
        <title>Genome Sequence of the Halotolerant Bacterium Imtechella halotolerans K1T.</title>
        <authorList>
            <person name="Kumar S."/>
            <person name="Vikram S."/>
            <person name="Subramanian S."/>
            <person name="Raghava G.P."/>
            <person name="Pinnaka A.K."/>
        </authorList>
    </citation>
    <scope>NUCLEOTIDE SEQUENCE [LARGE SCALE GENOMIC DNA]</scope>
    <source>
        <strain evidence="10 11">K1</strain>
    </source>
</reference>
<dbReference type="eggNOG" id="COG0842">
    <property type="taxonomic scope" value="Bacteria"/>
</dbReference>
<dbReference type="InterPro" id="IPR047817">
    <property type="entry name" value="ABC2_TM_bact-type"/>
</dbReference>
<gene>
    <name evidence="10" type="ORF">W5A_02855</name>
</gene>
<dbReference type="STRING" id="946077.W5A_02855"/>
<dbReference type="PANTHER" id="PTHR30294:SF46">
    <property type="entry name" value="ABC TRANSPORTER PERMEASE"/>
    <property type="match status" value="1"/>
</dbReference>
<evidence type="ECO:0000256" key="3">
    <source>
        <dbReference type="ARBA" id="ARBA00022448"/>
    </source>
</evidence>
<dbReference type="Gene3D" id="3.40.1710.10">
    <property type="entry name" value="abc type-2 transporter like domain"/>
    <property type="match status" value="1"/>
</dbReference>
<dbReference type="InterPro" id="IPR051449">
    <property type="entry name" value="ABC-2_transporter_component"/>
</dbReference>
<dbReference type="AlphaFoldDB" id="I0WKL2"/>
<evidence type="ECO:0000256" key="8">
    <source>
        <dbReference type="RuleBase" id="RU361157"/>
    </source>
</evidence>
<feature type="domain" description="ABC transmembrane type-2" evidence="9">
    <location>
        <begin position="149"/>
        <end position="380"/>
    </location>
</feature>
<accession>I0WKL2</accession>
<keyword evidence="11" id="KW-1185">Reference proteome</keyword>
<proteinExistence type="inferred from homology"/>
<dbReference type="OrthoDB" id="9811522at2"/>
<keyword evidence="4 8" id="KW-1003">Cell membrane</keyword>
<evidence type="ECO:0000256" key="7">
    <source>
        <dbReference type="ARBA" id="ARBA00023136"/>
    </source>
</evidence>
<evidence type="ECO:0000313" key="10">
    <source>
        <dbReference type="EMBL" id="EID76928.1"/>
    </source>
</evidence>
<dbReference type="InterPro" id="IPR000412">
    <property type="entry name" value="ABC_2_transport"/>
</dbReference>
<comment type="subcellular location">
    <subcellularLocation>
        <location evidence="1 8">Cell membrane</location>
        <topology evidence="1 8">Multi-pass membrane protein</topology>
    </subcellularLocation>
</comment>
<dbReference type="InterPro" id="IPR013525">
    <property type="entry name" value="ABC2_TM"/>
</dbReference>
<dbReference type="Pfam" id="PF12698">
    <property type="entry name" value="ABC2_membrane_3"/>
    <property type="match status" value="1"/>
</dbReference>
<feature type="transmembrane region" description="Helical" evidence="8">
    <location>
        <begin position="295"/>
        <end position="314"/>
    </location>
</feature>
<sequence length="384" mass="43301">MKTFLTLLKREFNLFWNNKVLRILFIGAPILYGILIGYVYEKGKATDLPIIVVDLDQTDMSYKAIQMLQENEVVDVISVLSDIHAANEETINYEAASTIVIPKNFEKDILLKKYPEILVYVNTANMLTANFSSSAIQLSLGTLKAGISIESLKKQGMPEAVALTQYEPFKMSFIRKHNRSTNYLYFLWPGVLATILQQVLLLGLALSFASEFEKGSFSQLIEKTNSTAKLLLVKIIPYLIMSLGIWGLYLLFSVWFRVPLSESIWALTAVAFIFVLSVSFMGILVSILIPNQLKATEILMVVATPSFIISGFTWPLSQMPVWIQFIANGIPLTHFLKIFRVLVVEQGTLTQTSDSLYAMIYIMLICGIVSYIALHIKKKRIKPN</sequence>
<evidence type="ECO:0000256" key="6">
    <source>
        <dbReference type="ARBA" id="ARBA00022989"/>
    </source>
</evidence>
<evidence type="ECO:0000256" key="2">
    <source>
        <dbReference type="ARBA" id="ARBA00007783"/>
    </source>
</evidence>
<comment type="similarity">
    <text evidence="2 8">Belongs to the ABC-2 integral membrane protein family.</text>
</comment>
<dbReference type="EMBL" id="AJJU01000002">
    <property type="protein sequence ID" value="EID76928.1"/>
    <property type="molecule type" value="Genomic_DNA"/>
</dbReference>
<dbReference type="GO" id="GO:0140359">
    <property type="term" value="F:ABC-type transporter activity"/>
    <property type="evidence" value="ECO:0007669"/>
    <property type="project" value="InterPro"/>
</dbReference>
<keyword evidence="5 8" id="KW-0812">Transmembrane</keyword>
<organism evidence="10 11">
    <name type="scientific">Imtechella halotolerans K1</name>
    <dbReference type="NCBI Taxonomy" id="946077"/>
    <lineage>
        <taxon>Bacteria</taxon>
        <taxon>Pseudomonadati</taxon>
        <taxon>Bacteroidota</taxon>
        <taxon>Flavobacteriia</taxon>
        <taxon>Flavobacteriales</taxon>
        <taxon>Flavobacteriaceae</taxon>
        <taxon>Imtechella</taxon>
    </lineage>
</organism>
<comment type="caution">
    <text evidence="10">The sequence shown here is derived from an EMBL/GenBank/DDBJ whole genome shotgun (WGS) entry which is preliminary data.</text>
</comment>
<evidence type="ECO:0000256" key="4">
    <source>
        <dbReference type="ARBA" id="ARBA00022475"/>
    </source>
</evidence>
<evidence type="ECO:0000313" key="11">
    <source>
        <dbReference type="Proteomes" id="UP000005938"/>
    </source>
</evidence>
<keyword evidence="6 8" id="KW-1133">Transmembrane helix</keyword>
<evidence type="ECO:0000256" key="5">
    <source>
        <dbReference type="ARBA" id="ARBA00022692"/>
    </source>
</evidence>
<name>I0WKL2_9FLAO</name>
<feature type="transmembrane region" description="Helical" evidence="8">
    <location>
        <begin position="264"/>
        <end position="289"/>
    </location>
</feature>
<dbReference type="GO" id="GO:0043190">
    <property type="term" value="C:ATP-binding cassette (ABC) transporter complex"/>
    <property type="evidence" value="ECO:0007669"/>
    <property type="project" value="InterPro"/>
</dbReference>